<organism evidence="2 3">
    <name type="scientific">Kwoniella dendrophila CBS 6074</name>
    <dbReference type="NCBI Taxonomy" id="1295534"/>
    <lineage>
        <taxon>Eukaryota</taxon>
        <taxon>Fungi</taxon>
        <taxon>Dikarya</taxon>
        <taxon>Basidiomycota</taxon>
        <taxon>Agaricomycotina</taxon>
        <taxon>Tremellomycetes</taxon>
        <taxon>Tremellales</taxon>
        <taxon>Cryptococcaceae</taxon>
        <taxon>Kwoniella</taxon>
    </lineage>
</organism>
<dbReference type="RefSeq" id="XP_066079479.1">
    <property type="nucleotide sequence ID" value="XM_066223382.1"/>
</dbReference>
<evidence type="ECO:0000313" key="3">
    <source>
        <dbReference type="Proteomes" id="UP001355207"/>
    </source>
</evidence>
<accession>A0AAX4K508</accession>
<sequence length="296" mass="33542">MNSGDQDDSTWLEQALLEALETTTENNDDNTSEMLSHVGTELTDKRIEQLGSLKKVKDFLRMQIRSYEKYGPTYEKFPKTNTIILPENDRYIFCNDKPLSELVIDFNKVGYSMNKSKEGTDEIKSHSINANSKDGILVYKLLKPIDLSTKDTSTRNSKESEDQIIENNYKSSFISEIASKSKTDNDDWQNSGYIPIASCNNGRARQSKYKSKRPKWTNSFSTGVSNETLNTSNQQDNPSYSVTGIDNVDRSTCINMASVILKNKLLCSSCADLHRRERSGTVQRARSKKHVIEISD</sequence>
<name>A0AAX4K508_9TREE</name>
<dbReference type="Proteomes" id="UP001355207">
    <property type="component" value="Chromosome 11"/>
</dbReference>
<gene>
    <name evidence="2" type="ORF">L201_007676</name>
</gene>
<reference evidence="2 3" key="1">
    <citation type="submission" date="2024-01" db="EMBL/GenBank/DDBJ databases">
        <title>Comparative genomics of Cryptococcus and Kwoniella reveals pathogenesis evolution and contrasting modes of karyotype evolution via chromosome fusion or intercentromeric recombination.</title>
        <authorList>
            <person name="Coelho M.A."/>
            <person name="David-Palma M."/>
            <person name="Shea T."/>
            <person name="Bowers K."/>
            <person name="McGinley-Smith S."/>
            <person name="Mohammad A.W."/>
            <person name="Gnirke A."/>
            <person name="Yurkov A.M."/>
            <person name="Nowrousian M."/>
            <person name="Sun S."/>
            <person name="Cuomo C.A."/>
            <person name="Heitman J."/>
        </authorList>
    </citation>
    <scope>NUCLEOTIDE SEQUENCE [LARGE SCALE GENOMIC DNA]</scope>
    <source>
        <strain evidence="2 3">CBS 6074</strain>
    </source>
</reference>
<protein>
    <submittedName>
        <fullName evidence="2">Uncharacterized protein</fullName>
    </submittedName>
</protein>
<feature type="compositionally biased region" description="Polar residues" evidence="1">
    <location>
        <begin position="216"/>
        <end position="242"/>
    </location>
</feature>
<proteinExistence type="predicted"/>
<feature type="region of interest" description="Disordered" evidence="1">
    <location>
        <begin position="208"/>
        <end position="242"/>
    </location>
</feature>
<keyword evidence="3" id="KW-1185">Reference proteome</keyword>
<dbReference type="GeneID" id="91098344"/>
<evidence type="ECO:0000313" key="2">
    <source>
        <dbReference type="EMBL" id="WWC92717.1"/>
    </source>
</evidence>
<evidence type="ECO:0000256" key="1">
    <source>
        <dbReference type="SAM" id="MobiDB-lite"/>
    </source>
</evidence>
<dbReference type="AlphaFoldDB" id="A0AAX4K508"/>
<dbReference type="EMBL" id="CP144108">
    <property type="protein sequence ID" value="WWC92717.1"/>
    <property type="molecule type" value="Genomic_DNA"/>
</dbReference>